<organism evidence="3 4">
    <name type="scientific">Salinadaptatus halalkaliphilus</name>
    <dbReference type="NCBI Taxonomy" id="2419781"/>
    <lineage>
        <taxon>Archaea</taxon>
        <taxon>Methanobacteriati</taxon>
        <taxon>Methanobacteriota</taxon>
        <taxon>Stenosarchaea group</taxon>
        <taxon>Halobacteria</taxon>
        <taxon>Halobacteriales</taxon>
        <taxon>Natrialbaceae</taxon>
        <taxon>Salinadaptatus</taxon>
    </lineage>
</organism>
<dbReference type="RefSeq" id="WP_141466437.1">
    <property type="nucleotide sequence ID" value="NZ_RBZW01000076.1"/>
</dbReference>
<gene>
    <name evidence="3" type="ORF">D8Y22_20295</name>
</gene>
<sequence>MPGSELTVHVNRDATDTLDPDVETLETRGSLAVELHGHERPAHVHCRLEGALERIATLEQTNYYIEPGSVTAVPIRIDNGPIDDPIEGRLEVVTGYGSESVSIDVTVTPPPPSVDVDESLTEPRRDRSNQSAAPGVLEGIDGASGLDPATLAVLVLGILAVAVGTVSAATIGGVVGVVGAVIVVGGVGVALWMLFA</sequence>
<feature type="transmembrane region" description="Helical" evidence="2">
    <location>
        <begin position="151"/>
        <end position="171"/>
    </location>
</feature>
<keyword evidence="2" id="KW-0472">Membrane</keyword>
<accession>A0A4S3TIW8</accession>
<protein>
    <submittedName>
        <fullName evidence="3">Uncharacterized protein</fullName>
    </submittedName>
</protein>
<keyword evidence="4" id="KW-1185">Reference proteome</keyword>
<dbReference type="AlphaFoldDB" id="A0A4S3TIW8"/>
<name>A0A4S3TIW8_9EURY</name>
<evidence type="ECO:0000256" key="1">
    <source>
        <dbReference type="SAM" id="MobiDB-lite"/>
    </source>
</evidence>
<dbReference type="InterPro" id="IPR055946">
    <property type="entry name" value="DUF7524"/>
</dbReference>
<evidence type="ECO:0000256" key="2">
    <source>
        <dbReference type="SAM" id="Phobius"/>
    </source>
</evidence>
<evidence type="ECO:0000313" key="4">
    <source>
        <dbReference type="Proteomes" id="UP000318864"/>
    </source>
</evidence>
<dbReference type="Proteomes" id="UP000318864">
    <property type="component" value="Unassembled WGS sequence"/>
</dbReference>
<comment type="caution">
    <text evidence="3">The sequence shown here is derived from an EMBL/GenBank/DDBJ whole genome shotgun (WGS) entry which is preliminary data.</text>
</comment>
<reference evidence="3 4" key="1">
    <citation type="submission" date="2018-10" db="EMBL/GenBank/DDBJ databases">
        <title>Natronolimnobius sp. XQ-INN 246 isolated from Inner Mongolia Autonomous Region of China.</title>
        <authorList>
            <person name="Xue Q."/>
        </authorList>
    </citation>
    <scope>NUCLEOTIDE SEQUENCE [LARGE SCALE GENOMIC DNA]</scope>
    <source>
        <strain evidence="3 4">XQ-INN 246</strain>
    </source>
</reference>
<dbReference type="Pfam" id="PF24368">
    <property type="entry name" value="DUF7524"/>
    <property type="match status" value="1"/>
</dbReference>
<dbReference type="EMBL" id="RBZW01000076">
    <property type="protein sequence ID" value="THE62805.1"/>
    <property type="molecule type" value="Genomic_DNA"/>
</dbReference>
<feature type="transmembrane region" description="Helical" evidence="2">
    <location>
        <begin position="177"/>
        <end position="195"/>
    </location>
</feature>
<proteinExistence type="predicted"/>
<feature type="region of interest" description="Disordered" evidence="1">
    <location>
        <begin position="107"/>
        <end position="134"/>
    </location>
</feature>
<keyword evidence="2" id="KW-0812">Transmembrane</keyword>
<keyword evidence="2" id="KW-1133">Transmembrane helix</keyword>
<evidence type="ECO:0000313" key="3">
    <source>
        <dbReference type="EMBL" id="THE62805.1"/>
    </source>
</evidence>
<dbReference type="OrthoDB" id="282430at2157"/>